<name>A0A0F4Z1D2_RASE3</name>
<dbReference type="AlphaFoldDB" id="A0A0F4Z1D2"/>
<feature type="domain" description="DML1/Misato tubulin" evidence="4">
    <location>
        <begin position="41"/>
        <end position="225"/>
    </location>
</feature>
<evidence type="ECO:0000256" key="1">
    <source>
        <dbReference type="ARBA" id="ARBA00014097"/>
    </source>
</evidence>
<dbReference type="RefSeq" id="XP_013330767.1">
    <property type="nucleotide sequence ID" value="XM_013475313.1"/>
</dbReference>
<evidence type="ECO:0000256" key="2">
    <source>
        <dbReference type="ARBA" id="ARBA00022030"/>
    </source>
</evidence>
<keyword evidence="6" id="KW-1185">Reference proteome</keyword>
<evidence type="ECO:0000256" key="3">
    <source>
        <dbReference type="SAM" id="MobiDB-lite"/>
    </source>
</evidence>
<dbReference type="InterPro" id="IPR049942">
    <property type="entry name" value="DML1/Misato"/>
</dbReference>
<dbReference type="GO" id="GO:0007005">
    <property type="term" value="P:mitochondrion organization"/>
    <property type="evidence" value="ECO:0007669"/>
    <property type="project" value="InterPro"/>
</dbReference>
<evidence type="ECO:0000313" key="5">
    <source>
        <dbReference type="EMBL" id="KKA24155.1"/>
    </source>
</evidence>
<comment type="caution">
    <text evidence="5">The sequence shown here is derived from an EMBL/GenBank/DDBJ whole genome shotgun (WGS) entry which is preliminary data.</text>
</comment>
<dbReference type="EMBL" id="LASV01000073">
    <property type="protein sequence ID" value="KKA24155.1"/>
    <property type="molecule type" value="Genomic_DNA"/>
</dbReference>
<dbReference type="SUPFAM" id="SSF52490">
    <property type="entry name" value="Tubulin nucleotide-binding domain-like"/>
    <property type="match status" value="1"/>
</dbReference>
<sequence>MPSYRHRRLNSGTRDGNEVVQKQPEIPQNEYQKSLDAGVAPPPLTAESVRYWSDFNRVFYHPRSIVQLNEYELNSSLMPFEDWGVGEELFGDLDKEHDLLDRDVRPFAEECDQLRALQIFTGSDDAWGGFAARYVDRLRDEYAKTGIWVWAIEDGARLPRHKKILKTSNSTRTLYAVAPQSTLYCPIIDPPRNLPNYLSIDAGSEWYTSALIASAVETVTLPSRLRPYRDFEASLAGQSGGTHKIFELQSSIISQVPENRAPWVTTNENKQETEAEAKTDFDINLTYDDLTTENLTVFNQVQVLRGREPDSEQPPAEDLGLIRKQRLFDSQPMVERYYTTLRFPILDSYPRDLLPRSNGETAVEIHAALSTTTRIGDKLKELQTIAGRTIGVDEREALINGLGELRESYEKGWISDTDDDY</sequence>
<dbReference type="InterPro" id="IPR036525">
    <property type="entry name" value="Tubulin/FtsZ_GTPase_sf"/>
</dbReference>
<organism evidence="5 6">
    <name type="scientific">Rasamsonia emersonii (strain ATCC 16479 / CBS 393.64 / IMI 116815)</name>
    <dbReference type="NCBI Taxonomy" id="1408163"/>
    <lineage>
        <taxon>Eukaryota</taxon>
        <taxon>Fungi</taxon>
        <taxon>Dikarya</taxon>
        <taxon>Ascomycota</taxon>
        <taxon>Pezizomycotina</taxon>
        <taxon>Eurotiomycetes</taxon>
        <taxon>Eurotiomycetidae</taxon>
        <taxon>Eurotiales</taxon>
        <taxon>Trichocomaceae</taxon>
        <taxon>Rasamsonia</taxon>
    </lineage>
</organism>
<accession>A0A0F4Z1D2</accession>
<dbReference type="Gene3D" id="3.40.50.1440">
    <property type="entry name" value="Tubulin/FtsZ, GTPase domain"/>
    <property type="match status" value="1"/>
</dbReference>
<dbReference type="PANTHER" id="PTHR13391">
    <property type="entry name" value="MITOCHONDRIAL DISTRIBUTION REGULATOR MISATO"/>
    <property type="match status" value="1"/>
</dbReference>
<dbReference type="OrthoDB" id="271881at2759"/>
<dbReference type="PANTHER" id="PTHR13391:SF0">
    <property type="entry name" value="PROTEIN MISATO HOMOLOG 1"/>
    <property type="match status" value="1"/>
</dbReference>
<proteinExistence type="predicted"/>
<gene>
    <name evidence="5" type="ORF">T310_1807</name>
</gene>
<dbReference type="Pfam" id="PF14881">
    <property type="entry name" value="Tubulin_3"/>
    <property type="match status" value="1"/>
</dbReference>
<feature type="region of interest" description="Disordered" evidence="3">
    <location>
        <begin position="1"/>
        <end position="39"/>
    </location>
</feature>
<evidence type="ECO:0000259" key="4">
    <source>
        <dbReference type="Pfam" id="PF14881"/>
    </source>
</evidence>
<dbReference type="STRING" id="1408163.A0A0F4Z1D2"/>
<dbReference type="Proteomes" id="UP000053958">
    <property type="component" value="Unassembled WGS sequence"/>
</dbReference>
<protein>
    <recommendedName>
        <fullName evidence="1">Protein DML1</fullName>
    </recommendedName>
    <alternativeName>
        <fullName evidence="2">Protein dml1</fullName>
    </alternativeName>
</protein>
<reference evidence="5 6" key="1">
    <citation type="submission" date="2015-04" db="EMBL/GenBank/DDBJ databases">
        <authorList>
            <person name="Heijne W.H."/>
            <person name="Fedorova N.D."/>
            <person name="Nierman W.C."/>
            <person name="Vollebregt A.W."/>
            <person name="Zhao Z."/>
            <person name="Wu L."/>
            <person name="Kumar M."/>
            <person name="Stam H."/>
            <person name="van den Berg M.A."/>
            <person name="Pel H.J."/>
        </authorList>
    </citation>
    <scope>NUCLEOTIDE SEQUENCE [LARGE SCALE GENOMIC DNA]</scope>
    <source>
        <strain evidence="5 6">CBS 393.64</strain>
    </source>
</reference>
<dbReference type="GO" id="GO:0005739">
    <property type="term" value="C:mitochondrion"/>
    <property type="evidence" value="ECO:0007669"/>
    <property type="project" value="TreeGrafter"/>
</dbReference>
<evidence type="ECO:0000313" key="6">
    <source>
        <dbReference type="Proteomes" id="UP000053958"/>
    </source>
</evidence>
<dbReference type="InterPro" id="IPR029209">
    <property type="entry name" value="DML1/Misato_tubulin"/>
</dbReference>
<dbReference type="GeneID" id="25314158"/>